<feature type="transmembrane region" description="Helical" evidence="3">
    <location>
        <begin position="2473"/>
        <end position="2498"/>
    </location>
</feature>
<evidence type="ECO:0000256" key="3">
    <source>
        <dbReference type="SAM" id="Phobius"/>
    </source>
</evidence>
<dbReference type="Gene3D" id="2.130.10.130">
    <property type="entry name" value="Integrin alpha, N-terminal"/>
    <property type="match status" value="1"/>
</dbReference>
<keyword evidence="5" id="KW-1185">Reference proteome</keyword>
<dbReference type="Gene3D" id="2.180.10.10">
    <property type="entry name" value="RHS repeat-associated core"/>
    <property type="match status" value="2"/>
</dbReference>
<dbReference type="InterPro" id="IPR050708">
    <property type="entry name" value="T6SS_VgrG/RHS"/>
</dbReference>
<dbReference type="NCBIfam" id="TIGR01643">
    <property type="entry name" value="YD_repeat_2x"/>
    <property type="match status" value="2"/>
</dbReference>
<reference evidence="4 5" key="1">
    <citation type="submission" date="2021-01" db="EMBL/GenBank/DDBJ databases">
        <title>Whole genome shotgun sequence of Catellatospora bangladeshensis NBRC 107357.</title>
        <authorList>
            <person name="Komaki H."/>
            <person name="Tamura T."/>
        </authorList>
    </citation>
    <scope>NUCLEOTIDE SEQUENCE [LARGE SCALE GENOMIC DNA]</scope>
    <source>
        <strain evidence="4 5">NBRC 107357</strain>
    </source>
</reference>
<dbReference type="Pfam" id="PF13517">
    <property type="entry name" value="FG-GAP_3"/>
    <property type="match status" value="2"/>
</dbReference>
<evidence type="ECO:0000256" key="1">
    <source>
        <dbReference type="ARBA" id="ARBA00022729"/>
    </source>
</evidence>
<dbReference type="NCBIfam" id="TIGR03696">
    <property type="entry name" value="Rhs_assc_core"/>
    <property type="match status" value="1"/>
</dbReference>
<keyword evidence="1" id="KW-0732">Signal</keyword>
<sequence length="2603" mass="273686">MLGWVPPALAASRPSAVAQAHDKSVSGKAAQPRPQQQPQQTPWRADPVVWPAPVAGEVGLTARADGSRSGHGVVGGLPVTITTLHRTPIVQRGKGVPDAAPATAAPAKVGVRIADRAAAAKAGAAVAMRLTRNDGVGSAGAVRLDVGYGAFHDAFGAGWEHRLRLVTLPECALTTPAAAGCRDAVAVPSTTDAKTETVSGEVSVAGANTVVALMAAPTSATDDFTQTPLSQAASWQAGQSGGGFSWSYDIPTVPVPGGLAPKVALSYSSAAVDGQTAHRNTQPGWLGEGWSYEPGYIERSYMSCGIDTTPVTPNWIATVPMQCWRVPNARLMWDGRATELIPDDSSSTPNTSRPKVWHLADDDATKVEYITDGGDDRTLNWNNERWRLTTKDGTQYYFGLSIVKGNRTHSVWGQPVLSNSSGEPCFDWASALKSTCAMAYRWNLDYVVDPHGNTMVYTYKKEYNYAATPGGSAGYDRGGYLEKIDYGFRAGDERTSDLSVSAPGTPPAARVVFTVADRCWTSSCGTHDGSNWPDVPWDLDCAGGSGCGAPTYWTAKRLTNISVQALESPSGTPAYQTVTSVDLWTTIKGTGHPGYLGVLTLFSITRDGMPTVLLDYGTSMQNRALFAAGSGAPESWKYRLKGITTEAGKKITVTYSGTDGNCVGGISPPASDNNNRRCFPQLYDNGTAQVWTWWHKYRVDRVTEEDLTGGAPPIIHDYDYAVSMSLAGRTIGSSSPVLWKHDQAGFTTLDMDDRSWNLWVGYPLVTETVGTAVKSKTLRLYLRGLSGDRTSAGGDGARTSAITDTDNAAATDLWYRAGFLKEEITFDGESTTILKKVFHDPAAVQSGGRSLSSAWARVVPTTAYRQLTGWDRTVTWVAATNSWRTTQTDYTYDAFSNVLTTDAKGDTAVTTDDTCTTTVYNGNPYPNLRRYDGAPTSGFSTSPVVVNADFSGYNKVFPISDFNGDGKRDLIARSSTTGGMSYLPGNGDGTFGAAVVFWPGSWQGYSEIFSPGDFNGDGKADIIGANPDGLLYMFKGNGAGGVSVGEQIGESDGWKQYDLFSPGDFSGDGKADIMGRRHSDNALLIWRGDGAGQWSTVSIIAASGYGADKYEQIFGYGDYTGDGKADLLAADNWSVYVLPGNGASGVGTPAVIASGRIATDTDIFLGVGDITGDGKRDLVTVQSRYQPSLVASTKTVGVGCAGTPSFPADAVAETRTYYDQPGSSTPSLTRIPLNGDVTRVEQVRDYTGTNPNWITTMDAAHDPWGRPTAVTDGNGRTTTTTYSQTLGLTTATTVTPPTGSAFAIDTALDPAFGVPLTVTDANDKVTTAQYDSLGRLVKVWRANRSTSLTPDVAYAYSLDGGTTAAYVATTRLGPDGQQITSYEILDGFLRTRQTQRPTADGGRSITDTQYDEHGRTAKVSSFYNSGAPGSARFTDWADTAVGNQHRYTYDGLGRKLTDELWSADALQSKVSTSYDGDRATVDAALGGTDTTTLTDALGRATQTRQYHSFADYTDLIAGDFTGDGKADLQAIRPGARRKVLFAGNANGTFTPTSSTTADQLDALREWVAGRFDGNTSLDALGIRKTDGALLRYSGDGTGNLTANGQVGTGFSGVRQLASGDFNGDGYTDLAGIRAADGMLQYWQAASGGGSFTGPTDLGTGWAGLDQLVGGDANGDGKADLLAVRGSDTMLRRALGNGNGTFAAATDLFTGWKRQTLAAADFTGDGKLDLFGPYPVDQADPSLKRFTGDNTTFTSIGTLAIGQGQAWDTAGYTYDRAGNLTKVTDAAGNEWSFGFDLLGRMISNTDPDAGTATVTYDGAGQVIKTKDGRDQILTYTYDLLGRKIGVFKGDSTANVDKLAGWAYDTAAKGQPYESVRYLGGYNQPGTQAYIQRATSYNDRYQPTHVETVIPSAEGALAGTYGTDFAYRVDGALDTASLPAVGGLPAETLASDYNAVGQPTSLSGAQVYVADTAYTHDGLVGERILGVGGKQVRHTLTYQPGTRRLSTDQIDTESQAAPGTWIDKATSSYSYDATGNVQYLATKTAGVQDQVECFDYDNLRRLTAAWTEGATTACSSTAPQRQGVDPYRLSWTFDLAGNRISEVGYNVDGSVASTATSTYPDPGHGPHTLDSVTVTGVGAGTKAYGYDAGGNTTSRPGPGLGQQTLSWDEEGRVKTVTEGGADTTYLYTPEGTRLLRRDPGSYATLSLPDGTELKRNGAGSIAATRYYGGVAVRTANVDAAGNRTGGDKLTWTLADHHGTGQVVVDASTVSVQRRRSLPYGGARGTQPSGFGTKGFVGGTTDPTGLTHLGARDYDPVTGRFISVDPLFNLRDPQSWNGYAYANNAPVVMADPTGLAACDVCDGGAGPAPAPPTPCYEDPNRSDCHGTGGTGSGAGGNCANNPNRSDCHGTGPGSGSGGGGSTVTAPGICDDPSTIGCGDNHLAAGASGAEEKPGWRKTVARIGEILGNILDVVSLIPGWLCAPCAAIIAGLTVLAGLLLIIGGEVREGISKILGAGIGFLLGKAGDVLVKKLATHVTPGVIRMLGLRAWDEIAVVGRSFVHSRWVPNKLARSVNKGIEEATGVITDFLGGLLTDKATDAACAAARC</sequence>
<dbReference type="SUPFAM" id="SSF69318">
    <property type="entry name" value="Integrin alpha N-terminal domain"/>
    <property type="match status" value="2"/>
</dbReference>
<accession>A0A8J3NKX3</accession>
<gene>
    <name evidence="4" type="ORF">Cba03nite_62590</name>
</gene>
<proteinExistence type="predicted"/>
<protein>
    <recommendedName>
        <fullName evidence="6">Insecticide toxin TcdB middle/N-terminal domain-containing protein</fullName>
    </recommendedName>
</protein>
<dbReference type="InterPro" id="IPR022385">
    <property type="entry name" value="Rhs_assc_core"/>
</dbReference>
<dbReference type="InterPro" id="IPR013517">
    <property type="entry name" value="FG-GAP"/>
</dbReference>
<comment type="caution">
    <text evidence="4">The sequence shown here is derived from an EMBL/GenBank/DDBJ whole genome shotgun (WGS) entry which is preliminary data.</text>
</comment>
<dbReference type="EMBL" id="BONF01000042">
    <property type="protein sequence ID" value="GIF84910.1"/>
    <property type="molecule type" value="Genomic_DNA"/>
</dbReference>
<dbReference type="InterPro" id="IPR031325">
    <property type="entry name" value="RHS_repeat"/>
</dbReference>
<dbReference type="InterPro" id="IPR028994">
    <property type="entry name" value="Integrin_alpha_N"/>
</dbReference>
<dbReference type="Proteomes" id="UP000601223">
    <property type="component" value="Unassembled WGS sequence"/>
</dbReference>
<evidence type="ECO:0000256" key="2">
    <source>
        <dbReference type="SAM" id="MobiDB-lite"/>
    </source>
</evidence>
<organism evidence="4 5">
    <name type="scientific">Catellatospora bangladeshensis</name>
    <dbReference type="NCBI Taxonomy" id="310355"/>
    <lineage>
        <taxon>Bacteria</taxon>
        <taxon>Bacillati</taxon>
        <taxon>Actinomycetota</taxon>
        <taxon>Actinomycetes</taxon>
        <taxon>Micromonosporales</taxon>
        <taxon>Micromonosporaceae</taxon>
        <taxon>Catellatospora</taxon>
    </lineage>
</organism>
<dbReference type="InterPro" id="IPR006530">
    <property type="entry name" value="YD"/>
</dbReference>
<name>A0A8J3NKX3_9ACTN</name>
<dbReference type="PANTHER" id="PTHR32305:SF17">
    <property type="entry name" value="TRNA NUCLEASE WAPA"/>
    <property type="match status" value="1"/>
</dbReference>
<dbReference type="Pfam" id="PF05593">
    <property type="entry name" value="RHS_repeat"/>
    <property type="match status" value="1"/>
</dbReference>
<keyword evidence="3" id="KW-0812">Transmembrane</keyword>
<keyword evidence="3" id="KW-1133">Transmembrane helix</keyword>
<dbReference type="PANTHER" id="PTHR32305">
    <property type="match status" value="1"/>
</dbReference>
<dbReference type="Gene3D" id="2.40.128.340">
    <property type="match status" value="1"/>
</dbReference>
<feature type="region of interest" description="Disordered" evidence="2">
    <location>
        <begin position="2275"/>
        <end position="2296"/>
    </location>
</feature>
<keyword evidence="3" id="KW-0472">Membrane</keyword>
<dbReference type="RefSeq" id="WP_203753937.1">
    <property type="nucleotide sequence ID" value="NZ_BONF01000042.1"/>
</dbReference>
<evidence type="ECO:0008006" key="6">
    <source>
        <dbReference type="Google" id="ProtNLM"/>
    </source>
</evidence>
<feature type="compositionally biased region" description="Low complexity" evidence="2">
    <location>
        <begin position="31"/>
        <end position="42"/>
    </location>
</feature>
<evidence type="ECO:0000313" key="5">
    <source>
        <dbReference type="Proteomes" id="UP000601223"/>
    </source>
</evidence>
<evidence type="ECO:0000313" key="4">
    <source>
        <dbReference type="EMBL" id="GIF84910.1"/>
    </source>
</evidence>
<feature type="region of interest" description="Disordered" evidence="2">
    <location>
        <begin position="10"/>
        <end position="46"/>
    </location>
</feature>